<name>A0A8S5MJR8_9CAUD</name>
<organism evidence="1">
    <name type="scientific">Siphoviridae sp. ctMM521</name>
    <dbReference type="NCBI Taxonomy" id="2826259"/>
    <lineage>
        <taxon>Viruses</taxon>
        <taxon>Duplodnaviria</taxon>
        <taxon>Heunggongvirae</taxon>
        <taxon>Uroviricota</taxon>
        <taxon>Caudoviricetes</taxon>
    </lineage>
</organism>
<accession>A0A8S5MJR8</accession>
<evidence type="ECO:0000313" key="1">
    <source>
        <dbReference type="EMBL" id="DAD82609.1"/>
    </source>
</evidence>
<reference evidence="1" key="1">
    <citation type="journal article" date="2021" name="Proc. Natl. Acad. Sci. U.S.A.">
        <title>A Catalog of Tens of Thousands of Viruses from Human Metagenomes Reveals Hidden Associations with Chronic Diseases.</title>
        <authorList>
            <person name="Tisza M.J."/>
            <person name="Buck C.B."/>
        </authorList>
    </citation>
    <scope>NUCLEOTIDE SEQUENCE</scope>
    <source>
        <strain evidence="1">CtMM521</strain>
    </source>
</reference>
<proteinExistence type="predicted"/>
<sequence>MAKEPIYLDTYALQQDMRIRLPKSILNNLPVEKGITKFSIYLDQEKGELILRIAEAPKEEAE</sequence>
<dbReference type="EMBL" id="BK014922">
    <property type="protein sequence ID" value="DAD82609.1"/>
    <property type="molecule type" value="Genomic_DNA"/>
</dbReference>
<protein>
    <submittedName>
        <fullName evidence="1">AbrB family transcriptional regulator-like protein</fullName>
    </submittedName>
</protein>